<sequence>MDKGELEKLSIEHIRIYESFEKKEKCALCRCIEDFENQVLNAISTDLVMDLEFFPKFGEQYTFCDYHMSKMEDMRDKLGMAIMLKKLITLEIRKMESGQIENKVSKFFIKKANEKKCFVCEKVNLKAMNSDIDITLELWKNKEAFRENFRSQDFFCFKHNKLLINSAKEKFSKKDYEVFKQEIINVQMKYCKELESDLEWFINKFDYRYANEPWYNAKDSIYRAREVLKKDSI</sequence>
<evidence type="ECO:0000313" key="1">
    <source>
        <dbReference type="EMBL" id="CUO66616.1"/>
    </source>
</evidence>
<dbReference type="GeneID" id="83012085"/>
<dbReference type="RefSeq" id="WP_042398654.1">
    <property type="nucleotide sequence ID" value="NZ_CYYT01000001.1"/>
</dbReference>
<dbReference type="EMBL" id="CYZV01000038">
    <property type="protein sequence ID" value="CUO66616.1"/>
    <property type="molecule type" value="Genomic_DNA"/>
</dbReference>
<dbReference type="AlphaFoldDB" id="A0A174GZZ6"/>
<dbReference type="InterPro" id="IPR045706">
    <property type="entry name" value="DUF6062"/>
</dbReference>
<protein>
    <submittedName>
        <fullName evidence="1">Extracellular solute-binding protein family 1</fullName>
    </submittedName>
</protein>
<reference evidence="1 2" key="1">
    <citation type="submission" date="2015-09" db="EMBL/GenBank/DDBJ databases">
        <authorList>
            <consortium name="Pathogen Informatics"/>
        </authorList>
    </citation>
    <scope>NUCLEOTIDE SEQUENCE [LARGE SCALE GENOMIC DNA]</scope>
    <source>
        <strain evidence="1 2">2789STDY5834855</strain>
    </source>
</reference>
<organism evidence="1 2">
    <name type="scientific">Clostridium disporicum</name>
    <dbReference type="NCBI Taxonomy" id="84024"/>
    <lineage>
        <taxon>Bacteria</taxon>
        <taxon>Bacillati</taxon>
        <taxon>Bacillota</taxon>
        <taxon>Clostridia</taxon>
        <taxon>Eubacteriales</taxon>
        <taxon>Clostridiaceae</taxon>
        <taxon>Clostridium</taxon>
    </lineage>
</organism>
<proteinExistence type="predicted"/>
<evidence type="ECO:0000313" key="2">
    <source>
        <dbReference type="Proteomes" id="UP000095558"/>
    </source>
</evidence>
<dbReference type="OrthoDB" id="9810814at2"/>
<dbReference type="Proteomes" id="UP000095558">
    <property type="component" value="Unassembled WGS sequence"/>
</dbReference>
<gene>
    <name evidence="1" type="ORF">ERS852470_02998</name>
</gene>
<accession>A0A174GZZ6</accession>
<name>A0A174GZZ6_9CLOT</name>
<dbReference type="Pfam" id="PF19538">
    <property type="entry name" value="DUF6062"/>
    <property type="match status" value="1"/>
</dbReference>